<dbReference type="SUPFAM" id="SSF118290">
    <property type="entry name" value="WRKY DNA-binding domain"/>
    <property type="match status" value="1"/>
</dbReference>
<keyword evidence="6" id="KW-0238">DNA-binding</keyword>
<dbReference type="CDD" id="cd00202">
    <property type="entry name" value="ZnF_GATA"/>
    <property type="match status" value="1"/>
</dbReference>
<dbReference type="Pfam" id="PF13919">
    <property type="entry name" value="ASXH"/>
    <property type="match status" value="1"/>
</dbReference>
<evidence type="ECO:0000256" key="6">
    <source>
        <dbReference type="ARBA" id="ARBA00023125"/>
    </source>
</evidence>
<dbReference type="SUPFAM" id="SSF57716">
    <property type="entry name" value="Glucocorticoid receptor-like (DNA-binding domain)"/>
    <property type="match status" value="1"/>
</dbReference>
<keyword evidence="3" id="KW-0863">Zinc-finger</keyword>
<dbReference type="GO" id="GO:0043565">
    <property type="term" value="F:sequence-specific DNA binding"/>
    <property type="evidence" value="ECO:0007669"/>
    <property type="project" value="InterPro"/>
</dbReference>
<keyword evidence="7" id="KW-0804">Transcription</keyword>
<evidence type="ECO:0000256" key="9">
    <source>
        <dbReference type="SAM" id="MobiDB-lite"/>
    </source>
</evidence>
<dbReference type="EMBL" id="CP097506">
    <property type="protein sequence ID" value="URD98221.1"/>
    <property type="molecule type" value="Genomic_DNA"/>
</dbReference>
<keyword evidence="5" id="KW-0805">Transcription regulation</keyword>
<dbReference type="AlphaFoldDB" id="A0A9E7JZQ8"/>
<feature type="domain" description="WRKY" evidence="10">
    <location>
        <begin position="133"/>
        <end position="196"/>
    </location>
</feature>
<evidence type="ECO:0000256" key="2">
    <source>
        <dbReference type="ARBA" id="ARBA00022723"/>
    </source>
</evidence>
<dbReference type="InterPro" id="IPR036576">
    <property type="entry name" value="WRKY_dom_sf"/>
</dbReference>
<dbReference type="PANTHER" id="PTHR46855:SF1">
    <property type="entry name" value="GATA TRANSCRIPTION FACTOR 26"/>
    <property type="match status" value="1"/>
</dbReference>
<feature type="domain" description="DEUBAD" evidence="11">
    <location>
        <begin position="487"/>
        <end position="598"/>
    </location>
</feature>
<comment type="subcellular location">
    <subcellularLocation>
        <location evidence="1">Nucleus</location>
    </subcellularLocation>
</comment>
<dbReference type="GO" id="GO:0008270">
    <property type="term" value="F:zinc ion binding"/>
    <property type="evidence" value="ECO:0007669"/>
    <property type="project" value="UniProtKB-KW"/>
</dbReference>
<dbReference type="InterPro" id="IPR013088">
    <property type="entry name" value="Znf_NHR/GATA"/>
</dbReference>
<dbReference type="Pfam" id="PF03106">
    <property type="entry name" value="WRKY"/>
    <property type="match status" value="1"/>
</dbReference>
<dbReference type="InterPro" id="IPR003657">
    <property type="entry name" value="WRKY_dom"/>
</dbReference>
<dbReference type="PANTHER" id="PTHR46855">
    <property type="entry name" value="OSJNBB0038F03.10 PROTEIN"/>
    <property type="match status" value="1"/>
</dbReference>
<dbReference type="OrthoDB" id="515401at2759"/>
<evidence type="ECO:0000313" key="13">
    <source>
        <dbReference type="Proteomes" id="UP001055439"/>
    </source>
</evidence>
<dbReference type="InterPro" id="IPR000679">
    <property type="entry name" value="Znf_GATA"/>
</dbReference>
<dbReference type="SMART" id="SM00774">
    <property type="entry name" value="WRKY"/>
    <property type="match status" value="1"/>
</dbReference>
<dbReference type="InterPro" id="IPR044589">
    <property type="entry name" value="GATA26/27"/>
</dbReference>
<dbReference type="PROSITE" id="PS51916">
    <property type="entry name" value="DEUBAD"/>
    <property type="match status" value="1"/>
</dbReference>
<feature type="compositionally biased region" description="Polar residues" evidence="9">
    <location>
        <begin position="624"/>
        <end position="635"/>
    </location>
</feature>
<dbReference type="GO" id="GO:0005634">
    <property type="term" value="C:nucleus"/>
    <property type="evidence" value="ECO:0007669"/>
    <property type="project" value="UniProtKB-SubCell"/>
</dbReference>
<accession>A0A9E7JZQ8</accession>
<evidence type="ECO:0000256" key="7">
    <source>
        <dbReference type="ARBA" id="ARBA00023163"/>
    </source>
</evidence>
<organism evidence="12 13">
    <name type="scientific">Musa troglodytarum</name>
    <name type="common">fe'i banana</name>
    <dbReference type="NCBI Taxonomy" id="320322"/>
    <lineage>
        <taxon>Eukaryota</taxon>
        <taxon>Viridiplantae</taxon>
        <taxon>Streptophyta</taxon>
        <taxon>Embryophyta</taxon>
        <taxon>Tracheophyta</taxon>
        <taxon>Spermatophyta</taxon>
        <taxon>Magnoliopsida</taxon>
        <taxon>Liliopsida</taxon>
        <taxon>Zingiberales</taxon>
        <taxon>Musaceae</taxon>
        <taxon>Musa</taxon>
    </lineage>
</organism>
<evidence type="ECO:0000256" key="1">
    <source>
        <dbReference type="ARBA" id="ARBA00004123"/>
    </source>
</evidence>
<protein>
    <submittedName>
        <fullName evidence="12">GATA transcription factor 26</fullName>
    </submittedName>
</protein>
<proteinExistence type="predicted"/>
<dbReference type="FunFam" id="2.20.25.80:FF:000003">
    <property type="entry name" value="WRKY transcription factor 57"/>
    <property type="match status" value="1"/>
</dbReference>
<dbReference type="Gene3D" id="1.10.2020.20">
    <property type="match status" value="1"/>
</dbReference>
<evidence type="ECO:0000259" key="11">
    <source>
        <dbReference type="PROSITE" id="PS51916"/>
    </source>
</evidence>
<feature type="region of interest" description="Disordered" evidence="9">
    <location>
        <begin position="65"/>
        <end position="102"/>
    </location>
</feature>
<dbReference type="Gene3D" id="2.20.25.80">
    <property type="entry name" value="WRKY domain"/>
    <property type="match status" value="1"/>
</dbReference>
<evidence type="ECO:0000259" key="10">
    <source>
        <dbReference type="PROSITE" id="PS50811"/>
    </source>
</evidence>
<dbReference type="PROSITE" id="PS50811">
    <property type="entry name" value="WRKY"/>
    <property type="match status" value="1"/>
</dbReference>
<evidence type="ECO:0000256" key="5">
    <source>
        <dbReference type="ARBA" id="ARBA00023015"/>
    </source>
</evidence>
<sequence length="768" mass="86853">MEGGQGVGGSRCYLLDVPPVSRPSMVHQMELEHPKENAQGLGFVVPPDGTSFLLSTDVVPFPNAAATSCDKSKSKRWSNEEVGTSDSKGRNDQMGSCRDGGANSWWRSSSLEKGKVKVRRKMREPRFCFQTRSDVDVLDDGYKWRKYGQKVVKNSLHPSRSYYRCTHSNCRVKKRVERLSEDCRMVITTYEGRHTHSPCDDASSSEHECTPLWRNGPPDKPVLCNACGSRWRTKGSLTNYTPLHARESFDLENLRTFKLESISFKPKEQKLQEKKWSSNPLESLHEMRYSDQNFCKIAEGNTSNRSSTGSAISVSESCAHVGTIDANDMTGPAKSNVWESLVPSKKRTSATRPKVSPFEKLTKDLYSIFYEQQSSNLSGSSEEDLIYESGTPLAYTEIGYGGLLIRHHNSECIEDESEASSHPVDKSDIINERYAGLTSFPLDTESKGKHFSDSGTHKLKNLTQHMVQDNAMRDKTFGENLKILQDKDSPLLSADLNDIINFEIFMKYLANEEKQLLMKYLPSIDTVRSPESLRTMFRSPQFCETLSYFQQLLQEGTFDLSFSKANVEDCRTLKRLILLDLRRFRWVEYYEKLKIKGRKGKAIGSKFPGIDNLVSMKRPHDSRNQNSSDLKATTKSPKRACKHVVSSSPSNNLHHLESSDARSKLTNNEDSFEKNICDHFRHRNFQASPLDICSMSVPSQHTADSSDHDLLLNVPSNASFPEAELLHCHPWKQKSIQKGSLAESVVAEIEESSSRFQSSSLRNKPKIQ</sequence>
<dbReference type="SMART" id="SM00401">
    <property type="entry name" value="ZnF_GATA"/>
    <property type="match status" value="1"/>
</dbReference>
<keyword evidence="8" id="KW-0539">Nucleus</keyword>
<evidence type="ECO:0000256" key="8">
    <source>
        <dbReference type="ARBA" id="ARBA00023242"/>
    </source>
</evidence>
<dbReference type="InterPro" id="IPR038108">
    <property type="entry name" value="RPN13_DEUBAD_sf"/>
</dbReference>
<reference evidence="12" key="1">
    <citation type="submission" date="2022-05" db="EMBL/GenBank/DDBJ databases">
        <title>The Musa troglodytarum L. genome provides insights into the mechanism of non-climacteric behaviour and enrichment of carotenoids.</title>
        <authorList>
            <person name="Wang J."/>
        </authorList>
    </citation>
    <scope>NUCLEOTIDE SEQUENCE</scope>
    <source>
        <tissue evidence="12">Leaf</tissue>
    </source>
</reference>
<dbReference type="GO" id="GO:0003700">
    <property type="term" value="F:DNA-binding transcription factor activity"/>
    <property type="evidence" value="ECO:0007669"/>
    <property type="project" value="InterPro"/>
</dbReference>
<keyword evidence="2" id="KW-0479">Metal-binding</keyword>
<evidence type="ECO:0000256" key="3">
    <source>
        <dbReference type="ARBA" id="ARBA00022771"/>
    </source>
</evidence>
<dbReference type="Gene3D" id="3.30.50.10">
    <property type="entry name" value="Erythroid Transcription Factor GATA-1, subunit A"/>
    <property type="match status" value="1"/>
</dbReference>
<evidence type="ECO:0000256" key="4">
    <source>
        <dbReference type="ARBA" id="ARBA00022833"/>
    </source>
</evidence>
<gene>
    <name evidence="12" type="ORF">MUK42_30266</name>
</gene>
<dbReference type="InterPro" id="IPR028020">
    <property type="entry name" value="ASX_DEUBAD_dom"/>
</dbReference>
<dbReference type="Pfam" id="PF00320">
    <property type="entry name" value="GATA"/>
    <property type="match status" value="1"/>
</dbReference>
<keyword evidence="4" id="KW-0862">Zinc</keyword>
<feature type="compositionally biased region" description="Basic and acidic residues" evidence="9">
    <location>
        <begin position="654"/>
        <end position="663"/>
    </location>
</feature>
<dbReference type="Proteomes" id="UP001055439">
    <property type="component" value="Chromosome 4"/>
</dbReference>
<name>A0A9E7JZQ8_9LILI</name>
<feature type="region of interest" description="Disordered" evidence="9">
    <location>
        <begin position="614"/>
        <end position="667"/>
    </location>
</feature>
<keyword evidence="13" id="KW-1185">Reference proteome</keyword>
<dbReference type="InterPro" id="IPR044867">
    <property type="entry name" value="DEUBAD_dom"/>
</dbReference>
<evidence type="ECO:0000313" key="12">
    <source>
        <dbReference type="EMBL" id="URD98221.1"/>
    </source>
</evidence>